<feature type="region of interest" description="Disordered" evidence="1">
    <location>
        <begin position="69"/>
        <end position="94"/>
    </location>
</feature>
<evidence type="ECO:0000313" key="2">
    <source>
        <dbReference type="EMBL" id="MCZ0702539.1"/>
    </source>
</evidence>
<proteinExistence type="predicted"/>
<dbReference type="Proteomes" id="UP001084197">
    <property type="component" value="Unassembled WGS sequence"/>
</dbReference>
<gene>
    <name evidence="2" type="ORF">OWO01_04860</name>
</gene>
<dbReference type="InterPro" id="IPR035218">
    <property type="entry name" value="DUF5327"/>
</dbReference>
<dbReference type="AlphaFoldDB" id="A0A9J6RB33"/>
<protein>
    <submittedName>
        <fullName evidence="2">DUF5327 family protein</fullName>
    </submittedName>
</protein>
<accession>A0A9J6RB33</accession>
<sequence>MITNQSVLKKMAEELQSAQQNSSDHGKVKQHARAIRLLADLLLDDKEEKVDPKPTVHKSVPEELELRKMMGTEQATPSKENVEGYDNQGSLLDF</sequence>
<dbReference type="RefSeq" id="WP_268779312.1">
    <property type="nucleotide sequence ID" value="NZ_JAPRAT010000006.1"/>
</dbReference>
<organism evidence="2 3">
    <name type="scientific">Natronobacillus azotifigens</name>
    <dbReference type="NCBI Taxonomy" id="472978"/>
    <lineage>
        <taxon>Bacteria</taxon>
        <taxon>Bacillati</taxon>
        <taxon>Bacillota</taxon>
        <taxon>Bacilli</taxon>
        <taxon>Bacillales</taxon>
        <taxon>Bacillaceae</taxon>
        <taxon>Natronobacillus</taxon>
    </lineage>
</organism>
<evidence type="ECO:0000256" key="1">
    <source>
        <dbReference type="SAM" id="MobiDB-lite"/>
    </source>
</evidence>
<dbReference type="EMBL" id="JAPRAT010000006">
    <property type="protein sequence ID" value="MCZ0702539.1"/>
    <property type="molecule type" value="Genomic_DNA"/>
</dbReference>
<keyword evidence="3" id="KW-1185">Reference proteome</keyword>
<feature type="region of interest" description="Disordered" evidence="1">
    <location>
        <begin position="1"/>
        <end position="30"/>
    </location>
</feature>
<evidence type="ECO:0000313" key="3">
    <source>
        <dbReference type="Proteomes" id="UP001084197"/>
    </source>
</evidence>
<name>A0A9J6RB33_9BACI</name>
<comment type="caution">
    <text evidence="2">The sequence shown here is derived from an EMBL/GenBank/DDBJ whole genome shotgun (WGS) entry which is preliminary data.</text>
</comment>
<reference evidence="2" key="1">
    <citation type="submission" date="2022-11" db="EMBL/GenBank/DDBJ databases">
        <title>WGS of Natronobacillus azotifigens 24KS-1, an anaerobic diazotrophic haloalkaliphile from soda-rich habitats.</title>
        <authorList>
            <person name="Sorokin D.Y."/>
            <person name="Merkel A.Y."/>
        </authorList>
    </citation>
    <scope>NUCLEOTIDE SEQUENCE</scope>
    <source>
        <strain evidence="2">24KS-1</strain>
    </source>
</reference>
<dbReference type="Pfam" id="PF17261">
    <property type="entry name" value="DUF5327"/>
    <property type="match status" value="1"/>
</dbReference>